<evidence type="ECO:0000313" key="2">
    <source>
        <dbReference type="EMBL" id="SFL38070.1"/>
    </source>
</evidence>
<evidence type="ECO:0000313" key="3">
    <source>
        <dbReference type="Proteomes" id="UP000199550"/>
    </source>
</evidence>
<dbReference type="EMBL" id="FOTF01000016">
    <property type="protein sequence ID" value="SFL38070.1"/>
    <property type="molecule type" value="Genomic_DNA"/>
</dbReference>
<proteinExistence type="predicted"/>
<organism evidence="2 3">
    <name type="scientific">Loktanella salsilacus</name>
    <dbReference type="NCBI Taxonomy" id="195913"/>
    <lineage>
        <taxon>Bacteria</taxon>
        <taxon>Pseudomonadati</taxon>
        <taxon>Pseudomonadota</taxon>
        <taxon>Alphaproteobacteria</taxon>
        <taxon>Rhodobacterales</taxon>
        <taxon>Roseobacteraceae</taxon>
        <taxon>Loktanella</taxon>
    </lineage>
</organism>
<dbReference type="AlphaFoldDB" id="A0A1I4H8J1"/>
<name>A0A1I4H8J1_9RHOB</name>
<dbReference type="Proteomes" id="UP000199550">
    <property type="component" value="Unassembled WGS sequence"/>
</dbReference>
<keyword evidence="3" id="KW-1185">Reference proteome</keyword>
<evidence type="ECO:0000256" key="1">
    <source>
        <dbReference type="SAM" id="MobiDB-lite"/>
    </source>
</evidence>
<feature type="compositionally biased region" description="Gly residues" evidence="1">
    <location>
        <begin position="26"/>
        <end position="37"/>
    </location>
</feature>
<reference evidence="2 3" key="1">
    <citation type="submission" date="2016-10" db="EMBL/GenBank/DDBJ databases">
        <authorList>
            <person name="de Groot N.N."/>
        </authorList>
    </citation>
    <scope>NUCLEOTIDE SEQUENCE [LARGE SCALE GENOMIC DNA]</scope>
    <source>
        <strain evidence="2 3">DSM 16199</strain>
    </source>
</reference>
<accession>A0A1I4H8J1</accession>
<sequence length="46" mass="4931">MWRRKERLPRASIFGKMMNKGGAVLGEGFGASGGSSGGQMKTGMRR</sequence>
<protein>
    <submittedName>
        <fullName evidence="2">Uncharacterized protein</fullName>
    </submittedName>
</protein>
<gene>
    <name evidence="2" type="ORF">SAMN04488004_11650</name>
</gene>
<feature type="region of interest" description="Disordered" evidence="1">
    <location>
        <begin position="26"/>
        <end position="46"/>
    </location>
</feature>